<dbReference type="EMBL" id="CP042997">
    <property type="protein sequence ID" value="QEH34693.1"/>
    <property type="molecule type" value="Genomic_DNA"/>
</dbReference>
<evidence type="ECO:0000313" key="3">
    <source>
        <dbReference type="Proteomes" id="UP000324233"/>
    </source>
</evidence>
<keyword evidence="1" id="KW-0472">Membrane</keyword>
<feature type="transmembrane region" description="Helical" evidence="1">
    <location>
        <begin position="141"/>
        <end position="164"/>
    </location>
</feature>
<protein>
    <submittedName>
        <fullName evidence="2">Putative phospholipid ABC transporter permease protein MlaE</fullName>
    </submittedName>
</protein>
<feature type="transmembrane region" description="Helical" evidence="1">
    <location>
        <begin position="79"/>
        <end position="102"/>
    </location>
</feature>
<keyword evidence="1" id="KW-0812">Transmembrane</keyword>
<dbReference type="Pfam" id="PF02405">
    <property type="entry name" value="MlaE"/>
    <property type="match status" value="1"/>
</dbReference>
<keyword evidence="1" id="KW-1133">Transmembrane helix</keyword>
<feature type="transmembrane region" description="Helical" evidence="1">
    <location>
        <begin position="44"/>
        <end position="67"/>
    </location>
</feature>
<dbReference type="AlphaFoldDB" id="A0A5B9W292"/>
<reference evidence="2 3" key="1">
    <citation type="submission" date="2019-08" db="EMBL/GenBank/DDBJ databases">
        <title>Deep-cultivation of Planctomycetes and their phenomic and genomic characterization uncovers novel biology.</title>
        <authorList>
            <person name="Wiegand S."/>
            <person name="Jogler M."/>
            <person name="Boedeker C."/>
            <person name="Pinto D."/>
            <person name="Vollmers J."/>
            <person name="Rivas-Marin E."/>
            <person name="Kohn T."/>
            <person name="Peeters S.H."/>
            <person name="Heuer A."/>
            <person name="Rast P."/>
            <person name="Oberbeckmann S."/>
            <person name="Bunk B."/>
            <person name="Jeske O."/>
            <person name="Meyerdierks A."/>
            <person name="Storesund J.E."/>
            <person name="Kallscheuer N."/>
            <person name="Luecker S."/>
            <person name="Lage O.M."/>
            <person name="Pohl T."/>
            <person name="Merkel B.J."/>
            <person name="Hornburger P."/>
            <person name="Mueller R.-W."/>
            <person name="Bruemmer F."/>
            <person name="Labrenz M."/>
            <person name="Spormann A.M."/>
            <person name="Op den Camp H."/>
            <person name="Overmann J."/>
            <person name="Amann R."/>
            <person name="Jetten M.S.M."/>
            <person name="Mascher T."/>
            <person name="Medema M.H."/>
            <person name="Devos D.P."/>
            <person name="Kaster A.-K."/>
            <person name="Ovreas L."/>
            <person name="Rohde M."/>
            <person name="Galperin M.Y."/>
            <person name="Jogler C."/>
        </authorList>
    </citation>
    <scope>NUCLEOTIDE SEQUENCE [LARGE SCALE GENOMIC DNA]</scope>
    <source>
        <strain evidence="2 3">OJF2</strain>
    </source>
</reference>
<dbReference type="OrthoDB" id="270467at2"/>
<feature type="transmembrane region" description="Helical" evidence="1">
    <location>
        <begin position="226"/>
        <end position="252"/>
    </location>
</feature>
<dbReference type="PANTHER" id="PTHR30188:SF4">
    <property type="entry name" value="PROTEIN TRIGALACTOSYLDIACYLGLYCEROL 1, CHLOROPLASTIC"/>
    <property type="match status" value="1"/>
</dbReference>
<evidence type="ECO:0000256" key="1">
    <source>
        <dbReference type="SAM" id="Phobius"/>
    </source>
</evidence>
<dbReference type="InterPro" id="IPR030802">
    <property type="entry name" value="Permease_MalE"/>
</dbReference>
<sequence>MIAGGMRRLEHFGRFVDFFLRTLAAAPRAVARSWLEVVLQFERVAVMSLPIVMGAGFSVGLVTWLQTHRLLVANGAESALPSFLSVAVVVEIGPVLAGVLVASRMGAGLAAELGTMTLNEEIEARVALGTDPVAGLVAPRAIACALAVPLLTVVIDASALVGALTGELTGGKLTPLRFWRDSLTFLRMADVIEATLKTAVFGLLVGVIGCWIGLNSGRSAESVGRAATRGVVLSTLAVFAANVVLVPCIQLANAALGWGGP</sequence>
<dbReference type="Proteomes" id="UP000324233">
    <property type="component" value="Chromosome"/>
</dbReference>
<proteinExistence type="predicted"/>
<feature type="transmembrane region" description="Helical" evidence="1">
    <location>
        <begin position="194"/>
        <end position="214"/>
    </location>
</feature>
<accession>A0A5B9W292</accession>
<dbReference type="PANTHER" id="PTHR30188">
    <property type="entry name" value="ABC TRANSPORTER PERMEASE PROTEIN-RELATED"/>
    <property type="match status" value="1"/>
</dbReference>
<gene>
    <name evidence="2" type="primary">mlaE_2</name>
    <name evidence="2" type="ORF">OJF2_32340</name>
</gene>
<dbReference type="GO" id="GO:0043190">
    <property type="term" value="C:ATP-binding cassette (ABC) transporter complex"/>
    <property type="evidence" value="ECO:0007669"/>
    <property type="project" value="InterPro"/>
</dbReference>
<organism evidence="2 3">
    <name type="scientific">Aquisphaera giovannonii</name>
    <dbReference type="NCBI Taxonomy" id="406548"/>
    <lineage>
        <taxon>Bacteria</taxon>
        <taxon>Pseudomonadati</taxon>
        <taxon>Planctomycetota</taxon>
        <taxon>Planctomycetia</taxon>
        <taxon>Isosphaerales</taxon>
        <taxon>Isosphaeraceae</taxon>
        <taxon>Aquisphaera</taxon>
    </lineage>
</organism>
<dbReference type="KEGG" id="agv:OJF2_32340"/>
<keyword evidence="3" id="KW-1185">Reference proteome</keyword>
<evidence type="ECO:0000313" key="2">
    <source>
        <dbReference type="EMBL" id="QEH34693.1"/>
    </source>
</evidence>
<dbReference type="GO" id="GO:0005548">
    <property type="term" value="F:phospholipid transporter activity"/>
    <property type="evidence" value="ECO:0007669"/>
    <property type="project" value="TreeGrafter"/>
</dbReference>
<name>A0A5B9W292_9BACT</name>